<evidence type="ECO:0000313" key="3">
    <source>
        <dbReference type="Proteomes" id="UP000044806"/>
    </source>
</evidence>
<dbReference type="AlphaFoldDB" id="A0A656AY31"/>
<feature type="compositionally biased region" description="Basic residues" evidence="1">
    <location>
        <begin position="61"/>
        <end position="74"/>
    </location>
</feature>
<sequence>MINRFKRRHTCGDIAQKTEPSQNQIHRHNVFRDGFRARAAFIRPIRRFGLEQLHPPNIEHRQHRYRHHDKAHAT</sequence>
<name>A0A656AY31_VIBCL</name>
<accession>A0A656AY31</accession>
<gene>
    <name evidence="2" type="ORF">ERS013165_03000</name>
</gene>
<proteinExistence type="predicted"/>
<evidence type="ECO:0000313" key="2">
    <source>
        <dbReference type="EMBL" id="CSA99225.1"/>
    </source>
</evidence>
<feature type="region of interest" description="Disordered" evidence="1">
    <location>
        <begin position="53"/>
        <end position="74"/>
    </location>
</feature>
<reference evidence="2 3" key="1">
    <citation type="submission" date="2015-07" db="EMBL/GenBank/DDBJ databases">
        <authorList>
            <consortium name="Pathogen Informatics"/>
        </authorList>
    </citation>
    <scope>NUCLEOTIDE SEQUENCE [LARGE SCALE GENOMIC DNA]</scope>
    <source>
        <strain evidence="2 3">A51</strain>
    </source>
</reference>
<evidence type="ECO:0000256" key="1">
    <source>
        <dbReference type="SAM" id="MobiDB-lite"/>
    </source>
</evidence>
<protein>
    <submittedName>
        <fullName evidence="2">Uncharacterized protein</fullName>
    </submittedName>
</protein>
<feature type="region of interest" description="Disordered" evidence="1">
    <location>
        <begin position="1"/>
        <end position="26"/>
    </location>
</feature>
<organism evidence="2 3">
    <name type="scientific">Vibrio cholerae</name>
    <dbReference type="NCBI Taxonomy" id="666"/>
    <lineage>
        <taxon>Bacteria</taxon>
        <taxon>Pseudomonadati</taxon>
        <taxon>Pseudomonadota</taxon>
        <taxon>Gammaproteobacteria</taxon>
        <taxon>Vibrionales</taxon>
        <taxon>Vibrionaceae</taxon>
        <taxon>Vibrio</taxon>
    </lineage>
</organism>
<dbReference type="EMBL" id="CWOW01000018">
    <property type="protein sequence ID" value="CSA99225.1"/>
    <property type="molecule type" value="Genomic_DNA"/>
</dbReference>
<dbReference type="Proteomes" id="UP000044806">
    <property type="component" value="Unassembled WGS sequence"/>
</dbReference>